<feature type="region of interest" description="Disordered" evidence="1">
    <location>
        <begin position="53"/>
        <end position="85"/>
    </location>
</feature>
<dbReference type="InterPro" id="IPR019239">
    <property type="entry name" value="VapB_antitoxin"/>
</dbReference>
<evidence type="ECO:0000313" key="3">
    <source>
        <dbReference type="Proteomes" id="UP001500506"/>
    </source>
</evidence>
<organism evidence="2 3">
    <name type="scientific">Agromyces humatus</name>
    <dbReference type="NCBI Taxonomy" id="279573"/>
    <lineage>
        <taxon>Bacteria</taxon>
        <taxon>Bacillati</taxon>
        <taxon>Actinomycetota</taxon>
        <taxon>Actinomycetes</taxon>
        <taxon>Micrococcales</taxon>
        <taxon>Microbacteriaceae</taxon>
        <taxon>Agromyces</taxon>
    </lineage>
</organism>
<sequence>MAITSIDIDADELRVARQLTGASSNREVVDIALRTLIAMRRQPAAVERLIARRFDDDQIDAPTMPPATDASADPTSHTSRRTVDP</sequence>
<evidence type="ECO:0000256" key="1">
    <source>
        <dbReference type="SAM" id="MobiDB-lite"/>
    </source>
</evidence>
<evidence type="ECO:0000313" key="2">
    <source>
        <dbReference type="EMBL" id="GAA1759006.1"/>
    </source>
</evidence>
<keyword evidence="3" id="KW-1185">Reference proteome</keyword>
<name>A0ABN2KLN1_9MICO</name>
<evidence type="ECO:0008006" key="4">
    <source>
        <dbReference type="Google" id="ProtNLM"/>
    </source>
</evidence>
<gene>
    <name evidence="2" type="ORF">GCM10009747_17420</name>
</gene>
<dbReference type="Proteomes" id="UP001500506">
    <property type="component" value="Unassembled WGS sequence"/>
</dbReference>
<dbReference type="Pfam" id="PF09957">
    <property type="entry name" value="VapB_antitoxin"/>
    <property type="match status" value="1"/>
</dbReference>
<protein>
    <recommendedName>
        <fullName evidence="4">DUF2191 domain-containing protein</fullName>
    </recommendedName>
</protein>
<dbReference type="EMBL" id="BAAANH010000003">
    <property type="protein sequence ID" value="GAA1759006.1"/>
    <property type="molecule type" value="Genomic_DNA"/>
</dbReference>
<dbReference type="RefSeq" id="WP_232499370.1">
    <property type="nucleotide sequence ID" value="NZ_BAAANH010000003.1"/>
</dbReference>
<proteinExistence type="predicted"/>
<comment type="caution">
    <text evidence="2">The sequence shown here is derived from an EMBL/GenBank/DDBJ whole genome shotgun (WGS) entry which is preliminary data.</text>
</comment>
<reference evidence="2 3" key="1">
    <citation type="journal article" date="2019" name="Int. J. Syst. Evol. Microbiol.">
        <title>The Global Catalogue of Microorganisms (GCM) 10K type strain sequencing project: providing services to taxonomists for standard genome sequencing and annotation.</title>
        <authorList>
            <consortium name="The Broad Institute Genomics Platform"/>
            <consortium name="The Broad Institute Genome Sequencing Center for Infectious Disease"/>
            <person name="Wu L."/>
            <person name="Ma J."/>
        </authorList>
    </citation>
    <scope>NUCLEOTIDE SEQUENCE [LARGE SCALE GENOMIC DNA]</scope>
    <source>
        <strain evidence="2 3">JCM 14319</strain>
    </source>
</reference>
<accession>A0ABN2KLN1</accession>